<dbReference type="Proteomes" id="UP001054252">
    <property type="component" value="Unassembled WGS sequence"/>
</dbReference>
<proteinExistence type="predicted"/>
<evidence type="ECO:0000313" key="1">
    <source>
        <dbReference type="EMBL" id="GKV53215.1"/>
    </source>
</evidence>
<dbReference type="EMBL" id="BPVZ01001167">
    <property type="protein sequence ID" value="GKV53215.1"/>
    <property type="molecule type" value="Genomic_DNA"/>
</dbReference>
<accession>A0AAV5MTR4</accession>
<gene>
    <name evidence="1" type="ORF">SLEP1_g59751</name>
</gene>
<protein>
    <submittedName>
        <fullName evidence="1">Uncharacterized protein</fullName>
    </submittedName>
</protein>
<reference evidence="1 2" key="1">
    <citation type="journal article" date="2021" name="Commun. Biol.">
        <title>The genome of Shorea leprosula (Dipterocarpaceae) highlights the ecological relevance of drought in aseasonal tropical rainforests.</title>
        <authorList>
            <person name="Ng K.K.S."/>
            <person name="Kobayashi M.J."/>
            <person name="Fawcett J.A."/>
            <person name="Hatakeyama M."/>
            <person name="Paape T."/>
            <person name="Ng C.H."/>
            <person name="Ang C.C."/>
            <person name="Tnah L.H."/>
            <person name="Lee C.T."/>
            <person name="Nishiyama T."/>
            <person name="Sese J."/>
            <person name="O'Brien M.J."/>
            <person name="Copetti D."/>
            <person name="Mohd Noor M.I."/>
            <person name="Ong R.C."/>
            <person name="Putra M."/>
            <person name="Sireger I.Z."/>
            <person name="Indrioko S."/>
            <person name="Kosugi Y."/>
            <person name="Izuno A."/>
            <person name="Isagi Y."/>
            <person name="Lee S.L."/>
            <person name="Shimizu K.K."/>
        </authorList>
    </citation>
    <scope>NUCLEOTIDE SEQUENCE [LARGE SCALE GENOMIC DNA]</scope>
    <source>
        <strain evidence="1">214</strain>
    </source>
</reference>
<comment type="caution">
    <text evidence="1">The sequence shown here is derived from an EMBL/GenBank/DDBJ whole genome shotgun (WGS) entry which is preliminary data.</text>
</comment>
<dbReference type="AlphaFoldDB" id="A0AAV5MTR4"/>
<organism evidence="1 2">
    <name type="scientific">Rubroshorea leprosula</name>
    <dbReference type="NCBI Taxonomy" id="152421"/>
    <lineage>
        <taxon>Eukaryota</taxon>
        <taxon>Viridiplantae</taxon>
        <taxon>Streptophyta</taxon>
        <taxon>Embryophyta</taxon>
        <taxon>Tracheophyta</taxon>
        <taxon>Spermatophyta</taxon>
        <taxon>Magnoliopsida</taxon>
        <taxon>eudicotyledons</taxon>
        <taxon>Gunneridae</taxon>
        <taxon>Pentapetalae</taxon>
        <taxon>rosids</taxon>
        <taxon>malvids</taxon>
        <taxon>Malvales</taxon>
        <taxon>Dipterocarpaceae</taxon>
        <taxon>Rubroshorea</taxon>
    </lineage>
</organism>
<keyword evidence="2" id="KW-1185">Reference proteome</keyword>
<evidence type="ECO:0000313" key="2">
    <source>
        <dbReference type="Proteomes" id="UP001054252"/>
    </source>
</evidence>
<sequence length="64" mass="6923">MPAKIKKVAPVPIASATDRKLSDTIKFETQQTVAAMPPHIPRYCSGYISEFTVHGTGPIPGEKN</sequence>
<feature type="non-terminal residue" evidence="1">
    <location>
        <position position="64"/>
    </location>
</feature>
<name>A0AAV5MTR4_9ROSI</name>